<reference evidence="3" key="1">
    <citation type="journal article" date="2019" name="Int. J. Syst. Evol. Microbiol.">
        <title>The Global Catalogue of Microorganisms (GCM) 10K type strain sequencing project: providing services to taxonomists for standard genome sequencing and annotation.</title>
        <authorList>
            <consortium name="The Broad Institute Genomics Platform"/>
            <consortium name="The Broad Institute Genome Sequencing Center for Infectious Disease"/>
            <person name="Wu L."/>
            <person name="Ma J."/>
        </authorList>
    </citation>
    <scope>NUCLEOTIDE SEQUENCE [LARGE SCALE GENOMIC DNA]</scope>
    <source>
        <strain evidence="3">KCTC 42984</strain>
    </source>
</reference>
<comment type="caution">
    <text evidence="2">The sequence shown here is derived from an EMBL/GenBank/DDBJ whole genome shotgun (WGS) entry which is preliminary data.</text>
</comment>
<evidence type="ECO:0000256" key="1">
    <source>
        <dbReference type="SAM" id="Phobius"/>
    </source>
</evidence>
<accession>A0ABV7IST5</accession>
<protein>
    <submittedName>
        <fullName evidence="2">Uncharacterized protein</fullName>
    </submittedName>
</protein>
<keyword evidence="3" id="KW-1185">Reference proteome</keyword>
<evidence type="ECO:0000313" key="3">
    <source>
        <dbReference type="Proteomes" id="UP001595604"/>
    </source>
</evidence>
<dbReference type="Proteomes" id="UP001595604">
    <property type="component" value="Unassembled WGS sequence"/>
</dbReference>
<sequence>MAQGKTSHSPPASREGAMETARAVILGAYVLMLAVGVAWLLAAG</sequence>
<gene>
    <name evidence="2" type="ORF">ACFOD9_10360</name>
</gene>
<feature type="transmembrane region" description="Helical" evidence="1">
    <location>
        <begin position="21"/>
        <end position="42"/>
    </location>
</feature>
<evidence type="ECO:0000313" key="2">
    <source>
        <dbReference type="EMBL" id="MFC3174655.1"/>
    </source>
</evidence>
<keyword evidence="1" id="KW-1133">Transmembrane helix</keyword>
<dbReference type="RefSeq" id="WP_379510039.1">
    <property type="nucleotide sequence ID" value="NZ_JBHRTQ010000009.1"/>
</dbReference>
<organism evidence="2 3">
    <name type="scientific">Novosphingobium bradum</name>
    <dbReference type="NCBI Taxonomy" id="1737444"/>
    <lineage>
        <taxon>Bacteria</taxon>
        <taxon>Pseudomonadati</taxon>
        <taxon>Pseudomonadota</taxon>
        <taxon>Alphaproteobacteria</taxon>
        <taxon>Sphingomonadales</taxon>
        <taxon>Sphingomonadaceae</taxon>
        <taxon>Novosphingobium</taxon>
    </lineage>
</organism>
<proteinExistence type="predicted"/>
<keyword evidence="1" id="KW-0472">Membrane</keyword>
<keyword evidence="1" id="KW-0812">Transmembrane</keyword>
<dbReference type="EMBL" id="JBHRTQ010000009">
    <property type="protein sequence ID" value="MFC3174655.1"/>
    <property type="molecule type" value="Genomic_DNA"/>
</dbReference>
<name>A0ABV7IST5_9SPHN</name>